<dbReference type="Proteomes" id="UP000274822">
    <property type="component" value="Unassembled WGS sequence"/>
</dbReference>
<dbReference type="PANTHER" id="PTHR46027:SF1">
    <property type="entry name" value="PEROXISOMAL TARGETING SIGNAL 2 RECEPTOR"/>
    <property type="match status" value="1"/>
</dbReference>
<evidence type="ECO:0000256" key="4">
    <source>
        <dbReference type="ARBA" id="ARBA00022490"/>
    </source>
</evidence>
<evidence type="ECO:0000256" key="8">
    <source>
        <dbReference type="ARBA" id="ARBA00032565"/>
    </source>
</evidence>
<comment type="similarity">
    <text evidence="7">Belongs to the WD repeat peroxin-7 family.</text>
</comment>
<evidence type="ECO:0000256" key="6">
    <source>
        <dbReference type="ARBA" id="ARBA00023140"/>
    </source>
</evidence>
<comment type="subcellular location">
    <subcellularLocation>
        <location evidence="2">Cytoplasm</location>
        <location evidence="2">Cytosol</location>
    </subcellularLocation>
    <subcellularLocation>
        <location evidence="1">Peroxisome matrix</location>
    </subcellularLocation>
</comment>
<gene>
    <name evidence="10" type="ORF">BC938DRAFT_481229</name>
</gene>
<dbReference type="EMBL" id="RBNJ01005841">
    <property type="protein sequence ID" value="RUS28964.1"/>
    <property type="molecule type" value="Genomic_DNA"/>
</dbReference>
<keyword evidence="9" id="KW-0853">WD repeat</keyword>
<dbReference type="PROSITE" id="PS50294">
    <property type="entry name" value="WD_REPEATS_REGION"/>
    <property type="match status" value="1"/>
</dbReference>
<evidence type="ECO:0000256" key="9">
    <source>
        <dbReference type="PROSITE-ProRule" id="PRU00221"/>
    </source>
</evidence>
<protein>
    <recommendedName>
        <fullName evidence="8">Peroxin-7</fullName>
    </recommendedName>
</protein>
<evidence type="ECO:0000313" key="11">
    <source>
        <dbReference type="Proteomes" id="UP000274822"/>
    </source>
</evidence>
<keyword evidence="11" id="KW-1185">Reference proteome</keyword>
<keyword evidence="3" id="KW-0813">Transport</keyword>
<dbReference type="Gene3D" id="2.130.10.10">
    <property type="entry name" value="YVTN repeat-like/Quinoprotein amine dehydrogenase"/>
    <property type="match status" value="1"/>
</dbReference>
<dbReference type="GO" id="GO:0005829">
    <property type="term" value="C:cytosol"/>
    <property type="evidence" value="ECO:0007669"/>
    <property type="project" value="UniProtKB-SubCell"/>
</dbReference>
<organism evidence="10 11">
    <name type="scientific">Jimgerdemannia flammicorona</name>
    <dbReference type="NCBI Taxonomy" id="994334"/>
    <lineage>
        <taxon>Eukaryota</taxon>
        <taxon>Fungi</taxon>
        <taxon>Fungi incertae sedis</taxon>
        <taxon>Mucoromycota</taxon>
        <taxon>Mucoromycotina</taxon>
        <taxon>Endogonomycetes</taxon>
        <taxon>Endogonales</taxon>
        <taxon>Endogonaceae</taxon>
        <taxon>Jimgerdemannia</taxon>
    </lineage>
</organism>
<dbReference type="GO" id="GO:0005053">
    <property type="term" value="F:peroxisome matrix targeting signal-2 binding"/>
    <property type="evidence" value="ECO:0007669"/>
    <property type="project" value="InterPro"/>
</dbReference>
<dbReference type="PROSITE" id="PS50082">
    <property type="entry name" value="WD_REPEATS_2"/>
    <property type="match status" value="1"/>
</dbReference>
<keyword evidence="4" id="KW-0963">Cytoplasm</keyword>
<dbReference type="AlphaFoldDB" id="A0A433QGV1"/>
<keyword evidence="5" id="KW-0653">Protein transport</keyword>
<dbReference type="InterPro" id="IPR036322">
    <property type="entry name" value="WD40_repeat_dom_sf"/>
</dbReference>
<dbReference type="GO" id="GO:0016558">
    <property type="term" value="P:protein import into peroxisome matrix"/>
    <property type="evidence" value="ECO:0007669"/>
    <property type="project" value="InterPro"/>
</dbReference>
<dbReference type="GO" id="GO:0005782">
    <property type="term" value="C:peroxisomal matrix"/>
    <property type="evidence" value="ECO:0007669"/>
    <property type="project" value="UniProtKB-SubCell"/>
</dbReference>
<dbReference type="PANTHER" id="PTHR46027">
    <property type="entry name" value="PEROXISOMAL TARGETING SIGNAL 2 RECEPTOR"/>
    <property type="match status" value="1"/>
</dbReference>
<feature type="repeat" description="WD" evidence="9">
    <location>
        <begin position="134"/>
        <end position="167"/>
    </location>
</feature>
<keyword evidence="6" id="KW-0576">Peroxisome</keyword>
<evidence type="ECO:0000256" key="2">
    <source>
        <dbReference type="ARBA" id="ARBA00004514"/>
    </source>
</evidence>
<dbReference type="SUPFAM" id="SSF50978">
    <property type="entry name" value="WD40 repeat-like"/>
    <property type="match status" value="1"/>
</dbReference>
<evidence type="ECO:0000256" key="5">
    <source>
        <dbReference type="ARBA" id="ARBA00022927"/>
    </source>
</evidence>
<accession>A0A433QGV1</accession>
<evidence type="ECO:0000256" key="3">
    <source>
        <dbReference type="ARBA" id="ARBA00022448"/>
    </source>
</evidence>
<name>A0A433QGV1_9FUNG</name>
<evidence type="ECO:0000256" key="7">
    <source>
        <dbReference type="ARBA" id="ARBA00024017"/>
    </source>
</evidence>
<sequence length="178" mass="20441">MFLSTVFRTTMTKELCIVPSADPAFPPFAQQPQFQRNPFFKSKLAVAQLWSGRKRPPLYPQRRLPTSSACEYTIPVGFQSDRLNASIQVARCRYDTLDDARLEQVCRQHHRHWFRRSHRQGVGLSTPDREVICLHGHEYAVRKVKCSPHQGNNVASAEYDMSVRVWDAAAPGEKMVEL</sequence>
<reference evidence="10 11" key="1">
    <citation type="journal article" date="2018" name="New Phytol.">
        <title>Phylogenomics of Endogonaceae and evolution of mycorrhizas within Mucoromycota.</title>
        <authorList>
            <person name="Chang Y."/>
            <person name="Desiro A."/>
            <person name="Na H."/>
            <person name="Sandor L."/>
            <person name="Lipzen A."/>
            <person name="Clum A."/>
            <person name="Barry K."/>
            <person name="Grigoriev I.V."/>
            <person name="Martin F.M."/>
            <person name="Stajich J.E."/>
            <person name="Smith M.E."/>
            <person name="Bonito G."/>
            <person name="Spatafora J.W."/>
        </authorList>
    </citation>
    <scope>NUCLEOTIDE SEQUENCE [LARGE SCALE GENOMIC DNA]</scope>
    <source>
        <strain evidence="10 11">AD002</strain>
    </source>
</reference>
<evidence type="ECO:0000313" key="10">
    <source>
        <dbReference type="EMBL" id="RUS28964.1"/>
    </source>
</evidence>
<dbReference type="SMART" id="SM00320">
    <property type="entry name" value="WD40"/>
    <property type="match status" value="1"/>
</dbReference>
<proteinExistence type="inferred from homology"/>
<comment type="caution">
    <text evidence="10">The sequence shown here is derived from an EMBL/GenBank/DDBJ whole genome shotgun (WGS) entry which is preliminary data.</text>
</comment>
<dbReference type="InterPro" id="IPR001680">
    <property type="entry name" value="WD40_rpt"/>
</dbReference>
<dbReference type="InterPro" id="IPR044536">
    <property type="entry name" value="PEX7"/>
</dbReference>
<evidence type="ECO:0000256" key="1">
    <source>
        <dbReference type="ARBA" id="ARBA00004253"/>
    </source>
</evidence>
<dbReference type="InterPro" id="IPR015943">
    <property type="entry name" value="WD40/YVTN_repeat-like_dom_sf"/>
</dbReference>